<protein>
    <submittedName>
        <fullName evidence="2">POLG2</fullName>
    </submittedName>
</protein>
<dbReference type="OrthoDB" id="57698at2759"/>
<dbReference type="PANTHER" id="PTHR10745:SF8">
    <property type="entry name" value="DNA POLYMERASE SUBUNIT GAMMA-2, MITOCHONDRIAL"/>
    <property type="match status" value="1"/>
</dbReference>
<dbReference type="GO" id="GO:0005739">
    <property type="term" value="C:mitochondrion"/>
    <property type="evidence" value="ECO:0007669"/>
    <property type="project" value="TreeGrafter"/>
</dbReference>
<dbReference type="AlphaFoldDB" id="A0A6J8B4Y4"/>
<feature type="domain" description="Anticodon-binding" evidence="1">
    <location>
        <begin position="134"/>
        <end position="218"/>
    </location>
</feature>
<accession>A0A6J8B4Y4</accession>
<dbReference type="InterPro" id="IPR036621">
    <property type="entry name" value="Anticodon-bd_dom_sf"/>
</dbReference>
<gene>
    <name evidence="2" type="ORF">MCOR_14815</name>
</gene>
<dbReference type="PANTHER" id="PTHR10745">
    <property type="entry name" value="GLYCYL-TRNA SYNTHETASE/DNA POLYMERASE SUBUNIT GAMMA-2"/>
    <property type="match status" value="1"/>
</dbReference>
<organism evidence="2 3">
    <name type="scientific">Mytilus coruscus</name>
    <name type="common">Sea mussel</name>
    <dbReference type="NCBI Taxonomy" id="42192"/>
    <lineage>
        <taxon>Eukaryota</taxon>
        <taxon>Metazoa</taxon>
        <taxon>Spiralia</taxon>
        <taxon>Lophotrochozoa</taxon>
        <taxon>Mollusca</taxon>
        <taxon>Bivalvia</taxon>
        <taxon>Autobranchia</taxon>
        <taxon>Pteriomorphia</taxon>
        <taxon>Mytilida</taxon>
        <taxon>Mytiloidea</taxon>
        <taxon>Mytilidae</taxon>
        <taxon>Mytilinae</taxon>
        <taxon>Mytilus</taxon>
    </lineage>
</organism>
<evidence type="ECO:0000313" key="3">
    <source>
        <dbReference type="Proteomes" id="UP000507470"/>
    </source>
</evidence>
<proteinExistence type="predicted"/>
<sequence length="222" mass="25019">MHSSVQTGIVLQYFCSPGSALQSFDHSILLKLLSSDSSSVQTSIVLQYFCSPGSALQSFDQWIQQRLLWWRKKSYTPHLIECSTVLEHCLMACLCDAYTESTAQKGKKSPPTEKLNLHPKIAPYKLSIVSSSKSRSNEIQEVASYINKDLRNVGIDVFHAKDSLSVEDQFIRNDMMGLPYTAILSEGTLESGTIELRNKDTTLKEKIHLTQLKEIILKNIDF</sequence>
<evidence type="ECO:0000259" key="1">
    <source>
        <dbReference type="Pfam" id="PF03129"/>
    </source>
</evidence>
<dbReference type="SUPFAM" id="SSF52954">
    <property type="entry name" value="Class II aaRS ABD-related"/>
    <property type="match status" value="1"/>
</dbReference>
<evidence type="ECO:0000313" key="2">
    <source>
        <dbReference type="EMBL" id="CAC5378636.1"/>
    </source>
</evidence>
<name>A0A6J8B4Y4_MYTCO</name>
<dbReference type="InterPro" id="IPR045864">
    <property type="entry name" value="aa-tRNA-synth_II/BPL/LPL"/>
</dbReference>
<dbReference type="Gene3D" id="3.30.930.10">
    <property type="entry name" value="Bira Bifunctional Protein, Domain 2"/>
    <property type="match status" value="2"/>
</dbReference>
<dbReference type="Pfam" id="PF03129">
    <property type="entry name" value="HGTP_anticodon"/>
    <property type="match status" value="1"/>
</dbReference>
<dbReference type="SUPFAM" id="SSF55681">
    <property type="entry name" value="Class II aaRS and biotin synthetases"/>
    <property type="match status" value="1"/>
</dbReference>
<dbReference type="InterPro" id="IPR004154">
    <property type="entry name" value="Anticodon-bd"/>
</dbReference>
<dbReference type="Proteomes" id="UP000507470">
    <property type="component" value="Unassembled WGS sequence"/>
</dbReference>
<dbReference type="GO" id="GO:0006264">
    <property type="term" value="P:mitochondrial DNA replication"/>
    <property type="evidence" value="ECO:0007669"/>
    <property type="project" value="TreeGrafter"/>
</dbReference>
<reference evidence="2 3" key="1">
    <citation type="submission" date="2020-06" db="EMBL/GenBank/DDBJ databases">
        <authorList>
            <person name="Li R."/>
            <person name="Bekaert M."/>
        </authorList>
    </citation>
    <scope>NUCLEOTIDE SEQUENCE [LARGE SCALE GENOMIC DNA]</scope>
    <source>
        <strain evidence="3">wild</strain>
    </source>
</reference>
<dbReference type="Gene3D" id="3.40.50.800">
    <property type="entry name" value="Anticodon-binding domain"/>
    <property type="match status" value="1"/>
</dbReference>
<dbReference type="InterPro" id="IPR027031">
    <property type="entry name" value="Gly-tRNA_synthase/POLG2"/>
</dbReference>
<dbReference type="EMBL" id="CACVKT020002586">
    <property type="protein sequence ID" value="CAC5378636.1"/>
    <property type="molecule type" value="Genomic_DNA"/>
</dbReference>
<keyword evidence="3" id="KW-1185">Reference proteome</keyword>